<keyword evidence="7" id="KW-1185">Reference proteome</keyword>
<feature type="domain" description="YknX-like beta-barrel" evidence="5">
    <location>
        <begin position="208"/>
        <end position="251"/>
    </location>
</feature>
<feature type="domain" description="YknX-like C-terminal permuted SH3-like" evidence="4">
    <location>
        <begin position="289"/>
        <end position="354"/>
    </location>
</feature>
<keyword evidence="2" id="KW-0175">Coiled coil</keyword>
<dbReference type="EMBL" id="JADPKZ010000048">
    <property type="protein sequence ID" value="MBF8378961.1"/>
    <property type="molecule type" value="Genomic_DNA"/>
</dbReference>
<dbReference type="PANTHER" id="PTHR30469:SF33">
    <property type="entry name" value="SLR1207 PROTEIN"/>
    <property type="match status" value="1"/>
</dbReference>
<evidence type="ECO:0000313" key="7">
    <source>
        <dbReference type="Proteomes" id="UP000642910"/>
    </source>
</evidence>
<dbReference type="InterPro" id="IPR058637">
    <property type="entry name" value="YknX-like_C"/>
</dbReference>
<dbReference type="Gene3D" id="2.40.30.170">
    <property type="match status" value="1"/>
</dbReference>
<gene>
    <name evidence="6" type="ORF">IW967_14005</name>
</gene>
<dbReference type="InterPro" id="IPR006143">
    <property type="entry name" value="RND_pump_MFP"/>
</dbReference>
<keyword evidence="3" id="KW-0812">Transmembrane</keyword>
<proteinExistence type="inferred from homology"/>
<sequence length="356" mass="37281">MAITSEKRTGRRVGVVVGIACVLAAILVFALAVWRSRSSMPVVQTAPVALQRIQRVTLASGTVRPVARQIVNLDNLPAPVERVLVHVGQRVQTGQPLLQLSTASAAASVQAAQSALQDAESAYQRVLAQYNQAPTALKALFLPQLNAAEASVASARSQLAQAEASKAQLTITATLAGVVLIANPNGVDADGNQTPVVEVASPAKDVVMDLSEVDAAQIKLGMTATMQTDAYPNQTFTGTVTSIAPYAELSSSGAPIVEVTVQPRGSFPVPYGYQLTCRILSRSPSPVPTVPYSAIVQNGTGYAVYQWRNGRVYLVSVKLGLTSDTAVQVLSGVTTGDRVVLNPPDNLVNGEAVRTS</sequence>
<name>A0ABS0F6T5_9BACL</name>
<dbReference type="RefSeq" id="WP_195868230.1">
    <property type="nucleotide sequence ID" value="NZ_JADPKZ010000048.1"/>
</dbReference>
<dbReference type="NCBIfam" id="TIGR01730">
    <property type="entry name" value="RND_mfp"/>
    <property type="match status" value="1"/>
</dbReference>
<dbReference type="Gene3D" id="2.40.50.100">
    <property type="match status" value="1"/>
</dbReference>
<feature type="coiled-coil region" evidence="2">
    <location>
        <begin position="109"/>
        <end position="172"/>
    </location>
</feature>
<dbReference type="Proteomes" id="UP000642910">
    <property type="component" value="Unassembled WGS sequence"/>
</dbReference>
<dbReference type="InterPro" id="IPR058636">
    <property type="entry name" value="Beta-barrel_YknX"/>
</dbReference>
<dbReference type="Pfam" id="PF25990">
    <property type="entry name" value="Beta-barrel_YknX"/>
    <property type="match status" value="1"/>
</dbReference>
<dbReference type="Gene3D" id="2.40.420.20">
    <property type="match status" value="1"/>
</dbReference>
<accession>A0ABS0F6T5</accession>
<evidence type="ECO:0000259" key="4">
    <source>
        <dbReference type="Pfam" id="PF25989"/>
    </source>
</evidence>
<evidence type="ECO:0000313" key="6">
    <source>
        <dbReference type="EMBL" id="MBF8378961.1"/>
    </source>
</evidence>
<evidence type="ECO:0000256" key="1">
    <source>
        <dbReference type="ARBA" id="ARBA00009477"/>
    </source>
</evidence>
<keyword evidence="3" id="KW-0472">Membrane</keyword>
<keyword evidence="3" id="KW-1133">Transmembrane helix</keyword>
<dbReference type="Pfam" id="PF25989">
    <property type="entry name" value="YknX_C"/>
    <property type="match status" value="1"/>
</dbReference>
<protein>
    <submittedName>
        <fullName evidence="6">Efflux RND transporter periplasmic adaptor subunit</fullName>
    </submittedName>
</protein>
<evidence type="ECO:0000256" key="2">
    <source>
        <dbReference type="SAM" id="Coils"/>
    </source>
</evidence>
<dbReference type="SUPFAM" id="SSF111369">
    <property type="entry name" value="HlyD-like secretion proteins"/>
    <property type="match status" value="1"/>
</dbReference>
<evidence type="ECO:0000256" key="3">
    <source>
        <dbReference type="SAM" id="Phobius"/>
    </source>
</evidence>
<feature type="transmembrane region" description="Helical" evidence="3">
    <location>
        <begin position="12"/>
        <end position="34"/>
    </location>
</feature>
<comment type="similarity">
    <text evidence="1">Belongs to the membrane fusion protein (MFP) (TC 8.A.1) family.</text>
</comment>
<organism evidence="6 7">
    <name type="scientific">Alicyclobacillus mali</name>
    <name type="common">ex Roth et al. 2021</name>
    <dbReference type="NCBI Taxonomy" id="1123961"/>
    <lineage>
        <taxon>Bacteria</taxon>
        <taxon>Bacillati</taxon>
        <taxon>Bacillota</taxon>
        <taxon>Bacilli</taxon>
        <taxon>Bacillales</taxon>
        <taxon>Alicyclobacillaceae</taxon>
        <taxon>Alicyclobacillus</taxon>
    </lineage>
</organism>
<comment type="caution">
    <text evidence="6">The sequence shown here is derived from an EMBL/GenBank/DDBJ whole genome shotgun (WGS) entry which is preliminary data.</text>
</comment>
<dbReference type="PANTHER" id="PTHR30469">
    <property type="entry name" value="MULTIDRUG RESISTANCE PROTEIN MDTA"/>
    <property type="match status" value="1"/>
</dbReference>
<reference evidence="6 7" key="1">
    <citation type="submission" date="2020-11" db="EMBL/GenBank/DDBJ databases">
        <title>Genomic insight of Alicyclobacillus mali FL 18 reveals a new arsenic-resistant strain, with potential in environmental biotechnology.</title>
        <authorList>
            <person name="Fiorentino G."/>
            <person name="Gallo G."/>
            <person name="Aulitto M."/>
        </authorList>
    </citation>
    <scope>NUCLEOTIDE SEQUENCE [LARGE SCALE GENOMIC DNA]</scope>
    <source>
        <strain evidence="6 7">FL 18</strain>
    </source>
</reference>
<evidence type="ECO:0000259" key="5">
    <source>
        <dbReference type="Pfam" id="PF25990"/>
    </source>
</evidence>